<dbReference type="SUPFAM" id="SSF54001">
    <property type="entry name" value="Cysteine proteinases"/>
    <property type="match status" value="1"/>
</dbReference>
<dbReference type="InterPro" id="IPR038765">
    <property type="entry name" value="Papain-like_cys_pep_sf"/>
</dbReference>
<dbReference type="GO" id="GO:0008234">
    <property type="term" value="F:cysteine-type peptidase activity"/>
    <property type="evidence" value="ECO:0007669"/>
    <property type="project" value="UniProtKB-KW"/>
</dbReference>
<organism evidence="9 10">
    <name type="scientific">Adiantum capillus-veneris</name>
    <name type="common">Maidenhair fern</name>
    <dbReference type="NCBI Taxonomy" id="13818"/>
    <lineage>
        <taxon>Eukaryota</taxon>
        <taxon>Viridiplantae</taxon>
        <taxon>Streptophyta</taxon>
        <taxon>Embryophyta</taxon>
        <taxon>Tracheophyta</taxon>
        <taxon>Polypodiopsida</taxon>
        <taxon>Polypodiidae</taxon>
        <taxon>Polypodiales</taxon>
        <taxon>Pteridineae</taxon>
        <taxon>Pteridaceae</taxon>
        <taxon>Vittarioideae</taxon>
        <taxon>Adiantum</taxon>
    </lineage>
</organism>
<feature type="chain" id="PRO_5038515296" evidence="6">
    <location>
        <begin position="26"/>
        <end position="340"/>
    </location>
</feature>
<dbReference type="CDD" id="cd02248">
    <property type="entry name" value="Peptidase_C1A"/>
    <property type="match status" value="1"/>
</dbReference>
<dbReference type="InterPro" id="IPR000169">
    <property type="entry name" value="Pept_cys_AS"/>
</dbReference>
<gene>
    <name evidence="9" type="ORF">GOP47_0017650</name>
</gene>
<dbReference type="SMART" id="SM00848">
    <property type="entry name" value="Inhibitor_I29"/>
    <property type="match status" value="1"/>
</dbReference>
<dbReference type="PROSITE" id="PS00640">
    <property type="entry name" value="THIOL_PROTEASE_ASN"/>
    <property type="match status" value="1"/>
</dbReference>
<feature type="signal peptide" evidence="6">
    <location>
        <begin position="1"/>
        <end position="25"/>
    </location>
</feature>
<keyword evidence="2" id="KW-0645">Protease</keyword>
<dbReference type="FunFam" id="3.90.70.10:FF:000138">
    <property type="entry name" value="Cruzipain"/>
    <property type="match status" value="1"/>
</dbReference>
<dbReference type="EMBL" id="JABFUD020000017">
    <property type="protein sequence ID" value="KAI5067122.1"/>
    <property type="molecule type" value="Genomic_DNA"/>
</dbReference>
<evidence type="ECO:0000256" key="5">
    <source>
        <dbReference type="ARBA" id="ARBA00023157"/>
    </source>
</evidence>
<evidence type="ECO:0000259" key="8">
    <source>
        <dbReference type="SMART" id="SM00848"/>
    </source>
</evidence>
<evidence type="ECO:0000313" key="9">
    <source>
        <dbReference type="EMBL" id="KAI5067122.1"/>
    </source>
</evidence>
<dbReference type="PANTHER" id="PTHR12411">
    <property type="entry name" value="CYSTEINE PROTEASE FAMILY C1-RELATED"/>
    <property type="match status" value="1"/>
</dbReference>
<dbReference type="PROSITE" id="PS00139">
    <property type="entry name" value="THIOL_PROTEASE_CYS"/>
    <property type="match status" value="1"/>
</dbReference>
<feature type="domain" description="Cathepsin propeptide inhibitor" evidence="8">
    <location>
        <begin position="46"/>
        <end position="78"/>
    </location>
</feature>
<comment type="caution">
    <text evidence="9">The sequence shown here is derived from an EMBL/GenBank/DDBJ whole genome shotgun (WGS) entry which is preliminary data.</text>
</comment>
<evidence type="ECO:0000313" key="10">
    <source>
        <dbReference type="Proteomes" id="UP000886520"/>
    </source>
</evidence>
<sequence>MATLLPSSSVLMFLSLLLLVYAASAFEHLVYKTEDLSSEEKLQELFEHWLHKHGKNYSGLHSHKLGLNRFADLSIEEFRRKHLGLHRPSVVPPVNLLRQRRSACRSRPPSSVDWRQHGAVTPVKDQGSCGSCWAFSSVGAIEGAHAIATGKLVSLSEQELVSCVSATNGCNGGLMDPAFEWVIKNRGINTENGYPYVSGNGRSAVCSLWKMMKKAVSINSYVDVTPQDENSLMCAVAQQPVSVAINAGVLDFQLYAGGVFNGTCSDNPDDVDHAVLVVGYGSENGEDYWIVKNSWSESWGIDGYVHIPRNTGNSRGVCGIHTMPSYPVVKASSGSGVSVM</sequence>
<dbReference type="InterPro" id="IPR013201">
    <property type="entry name" value="Prot_inhib_I29"/>
</dbReference>
<dbReference type="PROSITE" id="PS00639">
    <property type="entry name" value="THIOL_PROTEASE_HIS"/>
    <property type="match status" value="1"/>
</dbReference>
<dbReference type="Gene3D" id="3.90.70.10">
    <property type="entry name" value="Cysteine proteinases"/>
    <property type="match status" value="1"/>
</dbReference>
<dbReference type="OrthoDB" id="10253408at2759"/>
<dbReference type="InterPro" id="IPR025661">
    <property type="entry name" value="Pept_asp_AS"/>
</dbReference>
<keyword evidence="3" id="KW-0378">Hydrolase</keyword>
<dbReference type="InterPro" id="IPR025660">
    <property type="entry name" value="Pept_his_AS"/>
</dbReference>
<comment type="similarity">
    <text evidence="1">Belongs to the peptidase C1 family.</text>
</comment>
<keyword evidence="5" id="KW-1015">Disulfide bond</keyword>
<evidence type="ECO:0000256" key="2">
    <source>
        <dbReference type="ARBA" id="ARBA00022670"/>
    </source>
</evidence>
<evidence type="ECO:0000256" key="3">
    <source>
        <dbReference type="ARBA" id="ARBA00022801"/>
    </source>
</evidence>
<keyword evidence="10" id="KW-1185">Reference proteome</keyword>
<dbReference type="PRINTS" id="PR00705">
    <property type="entry name" value="PAPAIN"/>
</dbReference>
<dbReference type="InterPro" id="IPR000668">
    <property type="entry name" value="Peptidase_C1A_C"/>
</dbReference>
<dbReference type="SMART" id="SM00645">
    <property type="entry name" value="Pept_C1"/>
    <property type="match status" value="1"/>
</dbReference>
<dbReference type="Pfam" id="PF00112">
    <property type="entry name" value="Peptidase_C1"/>
    <property type="match status" value="1"/>
</dbReference>
<keyword evidence="4" id="KW-0788">Thiol protease</keyword>
<keyword evidence="6" id="KW-0732">Signal</keyword>
<evidence type="ECO:0000256" key="1">
    <source>
        <dbReference type="ARBA" id="ARBA00008455"/>
    </source>
</evidence>
<protein>
    <submittedName>
        <fullName evidence="9">Uncharacterized protein</fullName>
    </submittedName>
</protein>
<evidence type="ECO:0000256" key="4">
    <source>
        <dbReference type="ARBA" id="ARBA00022807"/>
    </source>
</evidence>
<dbReference type="AlphaFoldDB" id="A0A9D4UG86"/>
<evidence type="ECO:0000259" key="7">
    <source>
        <dbReference type="SMART" id="SM00645"/>
    </source>
</evidence>
<proteinExistence type="inferred from homology"/>
<dbReference type="GO" id="GO:0006508">
    <property type="term" value="P:proteolysis"/>
    <property type="evidence" value="ECO:0007669"/>
    <property type="project" value="UniProtKB-KW"/>
</dbReference>
<name>A0A9D4UG86_ADICA</name>
<feature type="domain" description="Peptidase C1A papain C-terminal" evidence="7">
    <location>
        <begin position="108"/>
        <end position="328"/>
    </location>
</feature>
<dbReference type="InterPro" id="IPR013128">
    <property type="entry name" value="Peptidase_C1A"/>
</dbReference>
<accession>A0A9D4UG86</accession>
<dbReference type="Proteomes" id="UP000886520">
    <property type="component" value="Chromosome 17"/>
</dbReference>
<evidence type="ECO:0000256" key="6">
    <source>
        <dbReference type="SAM" id="SignalP"/>
    </source>
</evidence>
<reference evidence="9" key="1">
    <citation type="submission" date="2021-01" db="EMBL/GenBank/DDBJ databases">
        <title>Adiantum capillus-veneris genome.</title>
        <authorList>
            <person name="Fang Y."/>
            <person name="Liao Q."/>
        </authorList>
    </citation>
    <scope>NUCLEOTIDE SEQUENCE</scope>
    <source>
        <strain evidence="9">H3</strain>
        <tissue evidence="9">Leaf</tissue>
    </source>
</reference>
<dbReference type="InterPro" id="IPR039417">
    <property type="entry name" value="Peptidase_C1A_papain-like"/>
</dbReference>